<dbReference type="STRING" id="93059.P9211_05141"/>
<sequence length="499" mass="57781">MIRPRWQDAKERSNQRFLNRWNKAIAILAMANISWVIFDINYIPLRSFLIQPKLIVLKSNLIKVPNNKFINPIKIYDRAKGIKPHANSQEYIESFNQLSELISRLGINNTKTMSALGKHSLLSVEFLKEMEVNSIPHNRKNLLAINNRLRQKSSEINRINAINKLFSVTYLEKVNWENEKLFWEGQIINRLRSNYSYRFDSNGNQISNSWKIDLPFQLIFLIDVIFKTYNLKRKFKGITLRDAFLKSWLDIPLFLPVFRILRIVPVTAKLSNAKLIQLEPIRAVISQWIVALLAIEIFEVLTLRIIDSFQVIIKSPNLASKVRGLRSHQSINKDKANNLSDFLRLWIPLLLQKVGPNLRPQIIALLNHSLQKSMKSSSLPIAFKGSPLIGKAESAISLQLALGMTDAILDLSKNTANKISEKDLTLNKLSVDVVDRFWEELAYLLENEVIRRQSQELITSFLEELKISSFRQFKNQLEVNEIIKELDLLNFNSERNPSN</sequence>
<keyword evidence="1" id="KW-1133">Transmembrane helix</keyword>
<protein>
    <submittedName>
        <fullName evidence="2">Uncharacterized protein</fullName>
    </submittedName>
</protein>
<proteinExistence type="predicted"/>
<feature type="transmembrane region" description="Helical" evidence="1">
    <location>
        <begin position="21"/>
        <end position="38"/>
    </location>
</feature>
<dbReference type="Proteomes" id="UP000000788">
    <property type="component" value="Chromosome"/>
</dbReference>
<dbReference type="AlphaFoldDB" id="A9BED5"/>
<keyword evidence="3" id="KW-1185">Reference proteome</keyword>
<dbReference type="HOGENOM" id="CLU_028584_0_0_3"/>
<dbReference type="OrthoDB" id="501625at2"/>
<dbReference type="KEGG" id="pmj:P9211_05141"/>
<evidence type="ECO:0000313" key="3">
    <source>
        <dbReference type="Proteomes" id="UP000000788"/>
    </source>
</evidence>
<keyword evidence="1" id="KW-0812">Transmembrane</keyword>
<dbReference type="EMBL" id="CP000878">
    <property type="protein sequence ID" value="ABX08445.1"/>
    <property type="molecule type" value="Genomic_DNA"/>
</dbReference>
<keyword evidence="1" id="KW-0472">Membrane</keyword>
<dbReference type="RefSeq" id="WP_012195068.1">
    <property type="nucleotide sequence ID" value="NC_009976.1"/>
</dbReference>
<accession>A9BED5</accession>
<evidence type="ECO:0000256" key="1">
    <source>
        <dbReference type="SAM" id="Phobius"/>
    </source>
</evidence>
<name>A9BED5_PROM4</name>
<reference evidence="2 3" key="1">
    <citation type="journal article" date="2007" name="PLoS Genet.">
        <title>Patterns and implications of gene gain and loss in the evolution of Prochlorococcus.</title>
        <authorList>
            <person name="Kettler G.C."/>
            <person name="Martiny A.C."/>
            <person name="Huang K."/>
            <person name="Zucker J."/>
            <person name="Coleman M.L."/>
            <person name="Rodrigue S."/>
            <person name="Chen F."/>
            <person name="Lapidus A."/>
            <person name="Ferriera S."/>
            <person name="Johnson J."/>
            <person name="Steglich C."/>
            <person name="Church G.M."/>
            <person name="Richardson P."/>
            <person name="Chisholm S.W."/>
        </authorList>
    </citation>
    <scope>NUCLEOTIDE SEQUENCE [LARGE SCALE GENOMIC DNA]</scope>
    <source>
        <strain evidence="3">MIT 9211</strain>
    </source>
</reference>
<evidence type="ECO:0000313" key="2">
    <source>
        <dbReference type="EMBL" id="ABX08445.1"/>
    </source>
</evidence>
<dbReference type="eggNOG" id="COG3779">
    <property type="taxonomic scope" value="Bacteria"/>
</dbReference>
<organism evidence="2 3">
    <name type="scientific">Prochlorococcus marinus (strain MIT 9211)</name>
    <dbReference type="NCBI Taxonomy" id="93059"/>
    <lineage>
        <taxon>Bacteria</taxon>
        <taxon>Bacillati</taxon>
        <taxon>Cyanobacteriota</taxon>
        <taxon>Cyanophyceae</taxon>
        <taxon>Synechococcales</taxon>
        <taxon>Prochlorococcaceae</taxon>
        <taxon>Prochlorococcus</taxon>
    </lineage>
</organism>
<gene>
    <name evidence="2" type="ordered locus">P9211_05141</name>
</gene>